<evidence type="ECO:0000256" key="7">
    <source>
        <dbReference type="ARBA" id="ARBA00023128"/>
    </source>
</evidence>
<dbReference type="GO" id="GO:0005743">
    <property type="term" value="C:mitochondrial inner membrane"/>
    <property type="evidence" value="ECO:0007669"/>
    <property type="project" value="TreeGrafter"/>
</dbReference>
<keyword evidence="6 10" id="KW-1133">Transmembrane helix</keyword>
<dbReference type="GO" id="GO:1990542">
    <property type="term" value="P:mitochondrial transmembrane transport"/>
    <property type="evidence" value="ECO:0007669"/>
    <property type="project" value="TreeGrafter"/>
</dbReference>
<dbReference type="VEuPathDB" id="ToxoDB:CSUI_007680"/>
<keyword evidence="4 10" id="KW-0812">Transmembrane</keyword>
<keyword evidence="5" id="KW-0029">Amino-acid transport</keyword>
<sequence>MTTQLLHKMTALSSSRSVSSTEASAVMPAPTEAQDAPMRISKHDPNTYWGRVFAFQQRINPLLLFVNEQEAKRSYEILQLARDGRWRQLRERGIDEEKLQHFALVAQSTVNSSDGSVIPPILRLAAFGPVNIPITGGMLLTPPTFVNSVFWQWVNQTYNAAFNWANGNKSSSAQGGQAAAAQSRDALLKGYTAAVFVSVGLAVGMNAWLRRSKIQGVARKLLQAVVPYTAVATANFGNVLLMRGQEIQKGIPVYDADKTEVGISRKAATQAVIQTAISRVVLPLPVLLLPYPVMSVFNVLLPLTRTNTFIKVGMELSVIFGCLCVGLPLAVGMFPEYSEMSVKNLEPELQAKLRKLAINEKPLEKVYFNKGV</sequence>
<evidence type="ECO:0000256" key="6">
    <source>
        <dbReference type="ARBA" id="ARBA00022989"/>
    </source>
</evidence>
<feature type="region of interest" description="Disordered" evidence="9">
    <location>
        <begin position="1"/>
        <end position="40"/>
    </location>
</feature>
<feature type="transmembrane region" description="Helical" evidence="10">
    <location>
        <begin position="190"/>
        <end position="209"/>
    </location>
</feature>
<comment type="subcellular location">
    <subcellularLocation>
        <location evidence="1">Mitochondrion membrane</location>
        <topology evidence="1">Multi-pass membrane protein</topology>
    </subcellularLocation>
</comment>
<evidence type="ECO:0000256" key="8">
    <source>
        <dbReference type="ARBA" id="ARBA00023136"/>
    </source>
</evidence>
<dbReference type="PANTHER" id="PTHR11153">
    <property type="entry name" value="SIDEROFLEXIN"/>
    <property type="match status" value="1"/>
</dbReference>
<comment type="similarity">
    <text evidence="2">Belongs to the sideroflexin family.</text>
</comment>
<dbReference type="Proteomes" id="UP000221165">
    <property type="component" value="Unassembled WGS sequence"/>
</dbReference>
<comment type="caution">
    <text evidence="11">The sequence shown here is derived from an EMBL/GenBank/DDBJ whole genome shotgun (WGS) entry which is preliminary data.</text>
</comment>
<gene>
    <name evidence="11" type="ORF">CSUI_007680</name>
</gene>
<feature type="transmembrane region" description="Helical" evidence="10">
    <location>
        <begin position="284"/>
        <end position="304"/>
    </location>
</feature>
<evidence type="ECO:0000256" key="4">
    <source>
        <dbReference type="ARBA" id="ARBA00022692"/>
    </source>
</evidence>
<reference evidence="11 12" key="1">
    <citation type="journal article" date="2017" name="Int. J. Parasitol.">
        <title>The genome of the protozoan parasite Cystoisospora suis and a reverse vaccinology approach to identify vaccine candidates.</title>
        <authorList>
            <person name="Palmieri N."/>
            <person name="Shrestha A."/>
            <person name="Ruttkowski B."/>
            <person name="Beck T."/>
            <person name="Vogl C."/>
            <person name="Tomley F."/>
            <person name="Blake D.P."/>
            <person name="Joachim A."/>
        </authorList>
    </citation>
    <scope>NUCLEOTIDE SEQUENCE [LARGE SCALE GENOMIC DNA]</scope>
    <source>
        <strain evidence="11 12">Wien I</strain>
    </source>
</reference>
<proteinExistence type="inferred from homology"/>
<dbReference type="OrthoDB" id="6608471at2759"/>
<protein>
    <submittedName>
        <fullName evidence="11">Tricarboxylate carrier protein</fullName>
    </submittedName>
</protein>
<feature type="transmembrane region" description="Helical" evidence="10">
    <location>
        <begin position="316"/>
        <end position="334"/>
    </location>
</feature>
<evidence type="ECO:0000256" key="5">
    <source>
        <dbReference type="ARBA" id="ARBA00022970"/>
    </source>
</evidence>
<dbReference type="InterPro" id="IPR004686">
    <property type="entry name" value="Mtc"/>
</dbReference>
<keyword evidence="3" id="KW-0813">Transport</keyword>
<dbReference type="PANTHER" id="PTHR11153:SF6">
    <property type="entry name" value="SIDEROFLEXIN-5"/>
    <property type="match status" value="1"/>
</dbReference>
<organism evidence="11 12">
    <name type="scientific">Cystoisospora suis</name>
    <dbReference type="NCBI Taxonomy" id="483139"/>
    <lineage>
        <taxon>Eukaryota</taxon>
        <taxon>Sar</taxon>
        <taxon>Alveolata</taxon>
        <taxon>Apicomplexa</taxon>
        <taxon>Conoidasida</taxon>
        <taxon>Coccidia</taxon>
        <taxon>Eucoccidiorida</taxon>
        <taxon>Eimeriorina</taxon>
        <taxon>Sarcocystidae</taxon>
        <taxon>Cystoisospora</taxon>
    </lineage>
</organism>
<evidence type="ECO:0000256" key="3">
    <source>
        <dbReference type="ARBA" id="ARBA00022448"/>
    </source>
</evidence>
<accession>A0A2C6JTG1</accession>
<dbReference type="GO" id="GO:0015075">
    <property type="term" value="F:monoatomic ion transmembrane transporter activity"/>
    <property type="evidence" value="ECO:0007669"/>
    <property type="project" value="InterPro"/>
</dbReference>
<evidence type="ECO:0000256" key="1">
    <source>
        <dbReference type="ARBA" id="ARBA00004225"/>
    </source>
</evidence>
<evidence type="ECO:0000256" key="10">
    <source>
        <dbReference type="SAM" id="Phobius"/>
    </source>
</evidence>
<evidence type="ECO:0000313" key="12">
    <source>
        <dbReference type="Proteomes" id="UP000221165"/>
    </source>
</evidence>
<keyword evidence="12" id="KW-1185">Reference proteome</keyword>
<dbReference type="GO" id="GO:0006865">
    <property type="term" value="P:amino acid transport"/>
    <property type="evidence" value="ECO:0007669"/>
    <property type="project" value="UniProtKB-KW"/>
</dbReference>
<name>A0A2C6JTG1_9APIC</name>
<evidence type="ECO:0000256" key="2">
    <source>
        <dbReference type="ARBA" id="ARBA00005974"/>
    </source>
</evidence>
<dbReference type="RefSeq" id="XP_067920197.1">
    <property type="nucleotide sequence ID" value="XM_068067825.1"/>
</dbReference>
<dbReference type="EMBL" id="MIGC01004111">
    <property type="protein sequence ID" value="PHJ18491.1"/>
    <property type="molecule type" value="Genomic_DNA"/>
</dbReference>
<keyword evidence="7" id="KW-0496">Mitochondrion</keyword>
<feature type="compositionally biased region" description="Low complexity" evidence="9">
    <location>
        <begin position="11"/>
        <end position="25"/>
    </location>
</feature>
<dbReference type="GeneID" id="94431036"/>
<evidence type="ECO:0000313" key="11">
    <source>
        <dbReference type="EMBL" id="PHJ18491.1"/>
    </source>
</evidence>
<dbReference type="AlphaFoldDB" id="A0A2C6JTG1"/>
<keyword evidence="8 10" id="KW-0472">Membrane</keyword>
<feature type="transmembrane region" description="Helical" evidence="10">
    <location>
        <begin position="221"/>
        <end position="241"/>
    </location>
</feature>
<evidence type="ECO:0000256" key="9">
    <source>
        <dbReference type="SAM" id="MobiDB-lite"/>
    </source>
</evidence>
<dbReference type="Pfam" id="PF03820">
    <property type="entry name" value="SFXNs"/>
    <property type="match status" value="1"/>
</dbReference>